<organism evidence="12 13">
    <name type="scientific">Carlito syrichta</name>
    <name type="common">Philippine tarsier</name>
    <name type="synonym">Tarsius syrichta</name>
    <dbReference type="NCBI Taxonomy" id="1868482"/>
    <lineage>
        <taxon>Eukaryota</taxon>
        <taxon>Metazoa</taxon>
        <taxon>Chordata</taxon>
        <taxon>Craniata</taxon>
        <taxon>Vertebrata</taxon>
        <taxon>Euteleostomi</taxon>
        <taxon>Mammalia</taxon>
        <taxon>Eutheria</taxon>
        <taxon>Euarchontoglires</taxon>
        <taxon>Primates</taxon>
        <taxon>Haplorrhini</taxon>
        <taxon>Tarsiiformes</taxon>
        <taxon>Tarsiidae</taxon>
        <taxon>Carlito</taxon>
    </lineage>
</organism>
<dbReference type="PANTHER" id="PTHR11955">
    <property type="entry name" value="FATTY ACID BINDING PROTEIN"/>
    <property type="match status" value="1"/>
</dbReference>
<name>A0A1U7TCI5_CARSF</name>
<evidence type="ECO:0000256" key="3">
    <source>
        <dbReference type="ARBA" id="ARBA00011245"/>
    </source>
</evidence>
<evidence type="ECO:0000256" key="7">
    <source>
        <dbReference type="ARBA" id="ARBA00022990"/>
    </source>
</evidence>
<evidence type="ECO:0000256" key="2">
    <source>
        <dbReference type="ARBA" id="ARBA00008390"/>
    </source>
</evidence>
<comment type="subcellular location">
    <subcellularLocation>
        <location evidence="1">Cytoplasm</location>
    </subcellularLocation>
</comment>
<dbReference type="PROSITE" id="PS00214">
    <property type="entry name" value="FABP"/>
    <property type="match status" value="1"/>
</dbReference>
<feature type="domain" description="Cytosolic fatty-acid binding proteins" evidence="11">
    <location>
        <begin position="7"/>
        <end position="24"/>
    </location>
</feature>
<dbReference type="GO" id="GO:0005737">
    <property type="term" value="C:cytoplasm"/>
    <property type="evidence" value="ECO:0007669"/>
    <property type="project" value="UniProtKB-SubCell"/>
</dbReference>
<keyword evidence="6" id="KW-0963">Cytoplasm</keyword>
<keyword evidence="8" id="KW-0446">Lipid-binding</keyword>
<dbReference type="Gene3D" id="2.40.128.20">
    <property type="match status" value="1"/>
</dbReference>
<dbReference type="GO" id="GO:0043209">
    <property type="term" value="C:myelin sheath"/>
    <property type="evidence" value="ECO:0007669"/>
    <property type="project" value="InterPro"/>
</dbReference>
<dbReference type="CDD" id="cd19469">
    <property type="entry name" value="FABP8"/>
    <property type="match status" value="1"/>
</dbReference>
<gene>
    <name evidence="13" type="primary">PMP2</name>
</gene>
<dbReference type="RefSeq" id="XP_008051491.1">
    <property type="nucleotide sequence ID" value="XM_008053300.1"/>
</dbReference>
<dbReference type="CTD" id="5375"/>
<dbReference type="Pfam" id="PF00061">
    <property type="entry name" value="Lipocalin"/>
    <property type="match status" value="1"/>
</dbReference>
<evidence type="ECO:0000313" key="13">
    <source>
        <dbReference type="RefSeq" id="XP_008051491.1"/>
    </source>
</evidence>
<dbReference type="FunFam" id="2.40.128.20:FF:000001">
    <property type="entry name" value="Fatty acid-binding protein, adipocyte"/>
    <property type="match status" value="1"/>
</dbReference>
<keyword evidence="12" id="KW-1185">Reference proteome</keyword>
<dbReference type="Proteomes" id="UP000189704">
    <property type="component" value="Unplaced"/>
</dbReference>
<accession>A0A1U7TCI5</accession>
<comment type="subunit">
    <text evidence="3">Monomer.</text>
</comment>
<evidence type="ECO:0000256" key="8">
    <source>
        <dbReference type="ARBA" id="ARBA00023121"/>
    </source>
</evidence>
<dbReference type="OrthoDB" id="412780at2759"/>
<dbReference type="InterPro" id="IPR000463">
    <property type="entry name" value="Fatty_acid-bd"/>
</dbReference>
<sequence>MSNRFMGTWKLVSSEHFDDYMKALGVGLATRKLGNLAKPSVIISKRGDIITIRTESTFKNTEISFKLGHEFEETTADNRKTKSVVTLERGSLNQVQKWDGKETTIKRKLVDGKMECKMKGVVCTRIYEKV</sequence>
<evidence type="ECO:0000259" key="11">
    <source>
        <dbReference type="PROSITE" id="PS00214"/>
    </source>
</evidence>
<evidence type="ECO:0000256" key="10">
    <source>
        <dbReference type="RuleBase" id="RU003696"/>
    </source>
</evidence>
<evidence type="ECO:0000256" key="1">
    <source>
        <dbReference type="ARBA" id="ARBA00004496"/>
    </source>
</evidence>
<dbReference type="SUPFAM" id="SSF50814">
    <property type="entry name" value="Lipocalins"/>
    <property type="match status" value="1"/>
</dbReference>
<evidence type="ECO:0000256" key="9">
    <source>
        <dbReference type="ARBA" id="ARBA00025662"/>
    </source>
</evidence>
<comment type="similarity">
    <text evidence="2 10">Belongs to the calycin superfamily. Fatty-acid binding protein (FABP) family.</text>
</comment>
<keyword evidence="5 10" id="KW-0813">Transport</keyword>
<evidence type="ECO:0000256" key="5">
    <source>
        <dbReference type="ARBA" id="ARBA00022448"/>
    </source>
</evidence>
<dbReference type="InterPro" id="IPR031256">
    <property type="entry name" value="Myelin_P2"/>
</dbReference>
<protein>
    <recommendedName>
        <fullName evidence="4">Myelin P2 protein</fullName>
    </recommendedName>
</protein>
<dbReference type="GO" id="GO:0061024">
    <property type="term" value="P:membrane organization"/>
    <property type="evidence" value="ECO:0007669"/>
    <property type="project" value="InterPro"/>
</dbReference>
<reference evidence="13" key="1">
    <citation type="submission" date="2025-08" db="UniProtKB">
        <authorList>
            <consortium name="RefSeq"/>
        </authorList>
    </citation>
    <scope>IDENTIFICATION</scope>
</reference>
<dbReference type="InterPro" id="IPR000566">
    <property type="entry name" value="Lipocln_cytosolic_FA-bd_dom"/>
</dbReference>
<evidence type="ECO:0000256" key="4">
    <source>
        <dbReference type="ARBA" id="ARBA00018567"/>
    </source>
</evidence>
<evidence type="ECO:0000256" key="6">
    <source>
        <dbReference type="ARBA" id="ARBA00022490"/>
    </source>
</evidence>
<evidence type="ECO:0000313" key="12">
    <source>
        <dbReference type="Proteomes" id="UP000189704"/>
    </source>
</evidence>
<dbReference type="GO" id="GO:0008289">
    <property type="term" value="F:lipid binding"/>
    <property type="evidence" value="ECO:0007669"/>
    <property type="project" value="UniProtKB-KW"/>
</dbReference>
<proteinExistence type="inferred from homology"/>
<dbReference type="InterPro" id="IPR012674">
    <property type="entry name" value="Calycin"/>
</dbReference>
<dbReference type="AlphaFoldDB" id="A0A1U7TCI5"/>
<comment type="function">
    <text evidence="9">May play a role in lipid transport protein in Schwann cells. May bind cholesterol.</text>
</comment>
<dbReference type="GeneID" id="103255334"/>
<keyword evidence="7" id="KW-0007">Acetylation</keyword>
<dbReference type="PRINTS" id="PR00178">
    <property type="entry name" value="FATTYACIDBP"/>
</dbReference>
<dbReference type="InterPro" id="IPR031259">
    <property type="entry name" value="ILBP"/>
</dbReference>